<dbReference type="Proteomes" id="UP000005408">
    <property type="component" value="Unassembled WGS sequence"/>
</dbReference>
<keyword evidence="10" id="KW-1185">Reference proteome</keyword>
<proteinExistence type="inferred from homology"/>
<dbReference type="InterPro" id="IPR057951">
    <property type="entry name" value="CPSF6/7_RSLD_N"/>
</dbReference>
<keyword evidence="6" id="KW-0694">RNA-binding</keyword>
<dbReference type="GO" id="GO:0005634">
    <property type="term" value="C:nucleus"/>
    <property type="evidence" value="ECO:0007669"/>
    <property type="project" value="UniProtKB-SubCell"/>
</dbReference>
<protein>
    <recommendedName>
        <fullName evidence="3">Cleavage and polyadenylation specificity factor subunit 6</fullName>
    </recommendedName>
</protein>
<dbReference type="SUPFAM" id="SSF54928">
    <property type="entry name" value="RNA-binding domain, RBD"/>
    <property type="match status" value="1"/>
</dbReference>
<reference evidence="9" key="1">
    <citation type="submission" date="2022-08" db="UniProtKB">
        <authorList>
            <consortium name="EnsemblMetazoa"/>
        </authorList>
    </citation>
    <scope>IDENTIFICATION</scope>
    <source>
        <strain evidence="9">05x7-T-G4-1.051#20</strain>
    </source>
</reference>
<organism evidence="9 10">
    <name type="scientific">Magallana gigas</name>
    <name type="common">Pacific oyster</name>
    <name type="synonym">Crassostrea gigas</name>
    <dbReference type="NCBI Taxonomy" id="29159"/>
    <lineage>
        <taxon>Eukaryota</taxon>
        <taxon>Metazoa</taxon>
        <taxon>Spiralia</taxon>
        <taxon>Lophotrochozoa</taxon>
        <taxon>Mollusca</taxon>
        <taxon>Bivalvia</taxon>
        <taxon>Autobranchia</taxon>
        <taxon>Pteriomorphia</taxon>
        <taxon>Ostreida</taxon>
        <taxon>Ostreoidea</taxon>
        <taxon>Ostreidae</taxon>
        <taxon>Magallana</taxon>
    </lineage>
</organism>
<dbReference type="Pfam" id="PF00076">
    <property type="entry name" value="RRM_1"/>
    <property type="match status" value="1"/>
</dbReference>
<feature type="region of interest" description="Disordered" evidence="7">
    <location>
        <begin position="459"/>
        <end position="505"/>
    </location>
</feature>
<evidence type="ECO:0000313" key="9">
    <source>
        <dbReference type="EnsemblMetazoa" id="G6263.3:cds"/>
    </source>
</evidence>
<evidence type="ECO:0000256" key="6">
    <source>
        <dbReference type="PROSITE-ProRule" id="PRU00176"/>
    </source>
</evidence>
<sequence>MAGDGVDIDLYDNLEEGFDQENEFNADDDLYNDVITAPSSGDNAEVKQEPDTPTKTTPSVTVPSGYTGRRISLYVGNLTWWTTDQDLIDSLAAIGVTDLVEIKFYENRANGQSKGFAVVVVGSDNSSRLIFEKLPKKEIHGQVPQISNCNRQALSQFEAQARKGEPPAQNGNTNKGHQRSHSPSRTQQKQPFVNRQQQRPSGPTVSGPPPTGPPPTGAPIMPGMPPVSGPPPQVQFPPGFPPRTLGPPPAVMMRGPPPPIRGPPPADPRGPPPRPEWDRPPGPAPYPPLGPPPGPQPVPPPGARPPGPGMPHQQPPISIPPPGHPPAPAPHVNPAFFPPQHGGPPPTMPHAAPGHHDPYRAPPPVSYPSDHYARPPTERPEPQSPALSEQEFEEIFQRNKTVSSSAISRAVQDASAGEFASAIETLVTAISLIKQSKIASDDRCKILISSLQDTLHGIEEKSYGSKSSSRRSRSRERDRERKERSRSHRSRIPHHLGLTEIETEKETETGNVNTAVVDINFAFYLVYVKMFHASPFYVNSTSSKDVVVIASILGWMTNNLYNKINLISEKLKAKSLATNFPVKREVWGRKWNLIIKGVSGETKEQPRTTVQSVRKILLDVLKMDAGVVQNIQFQAAHRLPSSKQGKKNTIIRMVSLIDRDEILEAARKLPPGTGVSIYPDLPPEISDLRSKLLNERFALPKDERKKLKLIYTKEFPFVSLKKVNRG</sequence>
<evidence type="ECO:0000256" key="4">
    <source>
        <dbReference type="ARBA" id="ARBA00022664"/>
    </source>
</evidence>
<dbReference type="Gene3D" id="3.30.70.1820">
    <property type="entry name" value="L1 transposable element, RRM domain"/>
    <property type="match status" value="1"/>
</dbReference>
<comment type="subcellular location">
    <subcellularLocation>
        <location evidence="1">Nucleus</location>
    </subcellularLocation>
</comment>
<dbReference type="InterPro" id="IPR035979">
    <property type="entry name" value="RBD_domain_sf"/>
</dbReference>
<dbReference type="InterPro" id="IPR012677">
    <property type="entry name" value="Nucleotide-bd_a/b_plait_sf"/>
</dbReference>
<keyword evidence="5" id="KW-0539">Nucleus</keyword>
<evidence type="ECO:0000256" key="5">
    <source>
        <dbReference type="ARBA" id="ARBA00023242"/>
    </source>
</evidence>
<evidence type="ECO:0000256" key="3">
    <source>
        <dbReference type="ARBA" id="ARBA00016259"/>
    </source>
</evidence>
<name>A0A8W8NKS7_MAGGI</name>
<dbReference type="GO" id="GO:0003723">
    <property type="term" value="F:RNA binding"/>
    <property type="evidence" value="ECO:0007669"/>
    <property type="project" value="UniProtKB-UniRule"/>
</dbReference>
<dbReference type="Gene3D" id="3.30.70.330">
    <property type="match status" value="1"/>
</dbReference>
<evidence type="ECO:0000256" key="2">
    <source>
        <dbReference type="ARBA" id="ARBA00006265"/>
    </source>
</evidence>
<dbReference type="InterPro" id="IPR034772">
    <property type="entry name" value="CPSF6/7"/>
</dbReference>
<feature type="domain" description="RRM" evidence="8">
    <location>
        <begin position="71"/>
        <end position="151"/>
    </location>
</feature>
<dbReference type="PANTHER" id="PTHR23204">
    <property type="entry name" value="CLEAVAGE AND POLYADENYLATION SPECIFIC FACTOR"/>
    <property type="match status" value="1"/>
</dbReference>
<feature type="region of interest" description="Disordered" evidence="7">
    <location>
        <begin position="160"/>
        <end position="391"/>
    </location>
</feature>
<dbReference type="CDD" id="cd12643">
    <property type="entry name" value="RRM_CFIm68"/>
    <property type="match status" value="1"/>
</dbReference>
<comment type="similarity">
    <text evidence="2">Belongs to the RRM CPSF6/7 family.</text>
</comment>
<dbReference type="PROSITE" id="PS50102">
    <property type="entry name" value="RRM"/>
    <property type="match status" value="1"/>
</dbReference>
<dbReference type="EnsemblMetazoa" id="G6263.3">
    <property type="protein sequence ID" value="G6263.3:cds"/>
    <property type="gene ID" value="G6263"/>
</dbReference>
<dbReference type="GO" id="GO:0006397">
    <property type="term" value="P:mRNA processing"/>
    <property type="evidence" value="ECO:0007669"/>
    <property type="project" value="UniProtKB-KW"/>
</dbReference>
<feature type="compositionally biased region" description="Pro residues" evidence="7">
    <location>
        <begin position="206"/>
        <end position="331"/>
    </location>
</feature>
<feature type="compositionally biased region" description="Polar residues" evidence="7">
    <location>
        <begin position="183"/>
        <end position="199"/>
    </location>
</feature>
<accession>A0A8W8NKS7</accession>
<dbReference type="InterPro" id="IPR000504">
    <property type="entry name" value="RRM_dom"/>
</dbReference>
<evidence type="ECO:0000256" key="7">
    <source>
        <dbReference type="SAM" id="MobiDB-lite"/>
    </source>
</evidence>
<feature type="compositionally biased region" description="Basic residues" evidence="7">
    <location>
        <begin position="484"/>
        <end position="494"/>
    </location>
</feature>
<feature type="region of interest" description="Disordered" evidence="7">
    <location>
        <begin position="36"/>
        <end position="60"/>
    </location>
</feature>
<dbReference type="InterPro" id="IPR034769">
    <property type="entry name" value="CPSF6_RRM"/>
</dbReference>
<dbReference type="Pfam" id="PF25524">
    <property type="entry name" value="RSLD_CPSF6"/>
    <property type="match status" value="1"/>
</dbReference>
<feature type="compositionally biased region" description="Basic and acidic residues" evidence="7">
    <location>
        <begin position="371"/>
        <end position="381"/>
    </location>
</feature>
<evidence type="ECO:0000259" key="8">
    <source>
        <dbReference type="PROSITE" id="PS50102"/>
    </source>
</evidence>
<dbReference type="SMART" id="SM00360">
    <property type="entry name" value="RRM"/>
    <property type="match status" value="1"/>
</dbReference>
<dbReference type="AlphaFoldDB" id="A0A8W8NKS7"/>
<keyword evidence="4" id="KW-0507">mRNA processing</keyword>
<evidence type="ECO:0000313" key="10">
    <source>
        <dbReference type="Proteomes" id="UP000005408"/>
    </source>
</evidence>
<evidence type="ECO:0000256" key="1">
    <source>
        <dbReference type="ARBA" id="ARBA00004123"/>
    </source>
</evidence>